<reference evidence="2" key="2">
    <citation type="journal article" date="2023" name="IMA Fungus">
        <title>Comparative genomic study of the Penicillium genus elucidates a diverse pangenome and 15 lateral gene transfer events.</title>
        <authorList>
            <person name="Petersen C."/>
            <person name="Sorensen T."/>
            <person name="Nielsen M.R."/>
            <person name="Sondergaard T.E."/>
            <person name="Sorensen J.L."/>
            <person name="Fitzpatrick D.A."/>
            <person name="Frisvad J.C."/>
            <person name="Nielsen K.L."/>
        </authorList>
    </citation>
    <scope>NUCLEOTIDE SEQUENCE</scope>
    <source>
        <strain evidence="2">IBT 30069</strain>
    </source>
</reference>
<accession>A0A9W9FAP8</accession>
<keyword evidence="1" id="KW-0812">Transmembrane</keyword>
<protein>
    <submittedName>
        <fullName evidence="2">Uncharacterized protein</fullName>
    </submittedName>
</protein>
<evidence type="ECO:0000313" key="2">
    <source>
        <dbReference type="EMBL" id="KAJ5096671.1"/>
    </source>
</evidence>
<dbReference type="Pfam" id="PF11374">
    <property type="entry name" value="DUF3176"/>
    <property type="match status" value="1"/>
</dbReference>
<organism evidence="2 3">
    <name type="scientific">Penicillium angulare</name>
    <dbReference type="NCBI Taxonomy" id="116970"/>
    <lineage>
        <taxon>Eukaryota</taxon>
        <taxon>Fungi</taxon>
        <taxon>Dikarya</taxon>
        <taxon>Ascomycota</taxon>
        <taxon>Pezizomycotina</taxon>
        <taxon>Eurotiomycetes</taxon>
        <taxon>Eurotiomycetidae</taxon>
        <taxon>Eurotiales</taxon>
        <taxon>Aspergillaceae</taxon>
        <taxon>Penicillium</taxon>
    </lineage>
</organism>
<dbReference type="PANTHER" id="PTHR35394:SF5">
    <property type="entry name" value="DUF3176 DOMAIN-CONTAINING PROTEIN"/>
    <property type="match status" value="1"/>
</dbReference>
<gene>
    <name evidence="2" type="ORF">N7456_007392</name>
</gene>
<feature type="transmembrane region" description="Helical" evidence="1">
    <location>
        <begin position="513"/>
        <end position="535"/>
    </location>
</feature>
<dbReference type="EMBL" id="JAPQKH010000005">
    <property type="protein sequence ID" value="KAJ5096671.1"/>
    <property type="molecule type" value="Genomic_DNA"/>
</dbReference>
<comment type="caution">
    <text evidence="2">The sequence shown here is derived from an EMBL/GenBank/DDBJ whole genome shotgun (WGS) entry which is preliminary data.</text>
</comment>
<keyword evidence="1" id="KW-1133">Transmembrane helix</keyword>
<feature type="transmembrane region" description="Helical" evidence="1">
    <location>
        <begin position="57"/>
        <end position="81"/>
    </location>
</feature>
<evidence type="ECO:0000313" key="3">
    <source>
        <dbReference type="Proteomes" id="UP001149165"/>
    </source>
</evidence>
<reference evidence="2" key="1">
    <citation type="submission" date="2022-11" db="EMBL/GenBank/DDBJ databases">
        <authorList>
            <person name="Petersen C."/>
        </authorList>
    </citation>
    <scope>NUCLEOTIDE SEQUENCE</scope>
    <source>
        <strain evidence="2">IBT 30069</strain>
    </source>
</reference>
<dbReference type="AlphaFoldDB" id="A0A9W9FAP8"/>
<feature type="transmembrane region" description="Helical" evidence="1">
    <location>
        <begin position="160"/>
        <end position="178"/>
    </location>
</feature>
<proteinExistence type="predicted"/>
<evidence type="ECO:0000256" key="1">
    <source>
        <dbReference type="SAM" id="Phobius"/>
    </source>
</evidence>
<dbReference type="Proteomes" id="UP001149165">
    <property type="component" value="Unassembled WGS sequence"/>
</dbReference>
<sequence>MTISFRKGLFSGTNDQEGQDVNSQLVSEACSSETPLANPTRKQHDWSWWRSIIMDSWALEIVSMLFSIACFIAIVSVLIVFNGKKRPNISYNLSLNTIVSILATASKSSLVFAIGEAISQLKWDWFQDCKELISMQMFDDASRGPLGSIMLLGHHRGRSVVSFGAAILVFMLVFDPFFQQILSYPTESIKVEPQTGNTAGLENAAFAPQTKYFNSANLSDSEWNGASYLGIWSSDFSIQPQCPSGNCTWPTYKSLGMCSKCADLTSVARLDCPTSEWDSSGNATVSYSGKCEVVLPQGSSSATTITLNVVDGAISNTDIETAMIWEVYRLEDDYDNMTYMDINRPQLVLAEASLGLHDNKIKNDSMVPGIYIEHVTECALSYCIQDYNLSVHGGDTIFQRGSGDFGQVLTLNESLTTPGYLCWAPTGTPSTLGIYATTIGNESIGMNTSAFVFCNWDVQSRPAPVNAARILQMGLNVAMEQTAAAWTQMGLQNTDITIVGTMYSTEVMVKVQWLWMILPALLVLGGNVFLTLTILRSRKKAAWKSSVLALLFHGLRHLDRDEYLTNSAMKKAAENIHVKLQYCDSDRRAMLNEQ</sequence>
<dbReference type="PANTHER" id="PTHR35394">
    <property type="entry name" value="DUF3176 DOMAIN-CONTAINING PROTEIN"/>
    <property type="match status" value="1"/>
</dbReference>
<name>A0A9W9FAP8_9EURO</name>
<dbReference type="OrthoDB" id="5376804at2759"/>
<keyword evidence="3" id="KW-1185">Reference proteome</keyword>
<keyword evidence="1" id="KW-0472">Membrane</keyword>
<dbReference type="InterPro" id="IPR021514">
    <property type="entry name" value="DUF3176"/>
</dbReference>